<sequence>QIMTVIQQTTSQTTSGTSATAESIGNLAKMASEMRRSVSGFALPSSKKAG</sequence>
<dbReference type="HOGENOM" id="CLU_3111217_0_0_6"/>
<comment type="caution">
    <text evidence="2">The sequence shown here is derived from an EMBL/GenBank/DDBJ whole genome shotgun (WGS) entry which is preliminary data.</text>
</comment>
<name>F3BYQ1_PSESG</name>
<feature type="compositionally biased region" description="Low complexity" evidence="1">
    <location>
        <begin position="7"/>
        <end position="21"/>
    </location>
</feature>
<accession>F3BYQ1</accession>
<dbReference type="EMBL" id="ADWY01000055">
    <property type="protein sequence ID" value="EGH06301.1"/>
    <property type="molecule type" value="Genomic_DNA"/>
</dbReference>
<protein>
    <submittedName>
        <fullName evidence="2">Type IV pilus biogenesis protein PilJ</fullName>
    </submittedName>
</protein>
<gene>
    <name evidence="2" type="ORF">Pgy4_01230</name>
</gene>
<feature type="region of interest" description="Disordered" evidence="1">
    <location>
        <begin position="1"/>
        <end position="21"/>
    </location>
</feature>
<feature type="non-terminal residue" evidence="2">
    <location>
        <position position="1"/>
    </location>
</feature>
<evidence type="ECO:0000256" key="1">
    <source>
        <dbReference type="SAM" id="MobiDB-lite"/>
    </source>
</evidence>
<reference evidence="2" key="1">
    <citation type="journal article" date="2011" name="PLoS Pathog.">
        <title>Dynamic evolution of pathogenicity revealed by sequencing and comparative genomics of 19 Pseudomonas syringae isolates.</title>
        <authorList>
            <person name="Baltrus D.A."/>
            <person name="Nishimura M.T."/>
            <person name="Romanchuk A."/>
            <person name="Chang J.H."/>
            <person name="Mukhtar M.S."/>
            <person name="Cherkis K."/>
            <person name="Roach J."/>
            <person name="Grant S.R."/>
            <person name="Jones C.D."/>
            <person name="Dangl J.L."/>
        </authorList>
    </citation>
    <scope>NUCLEOTIDE SEQUENCE [LARGE SCALE GENOMIC DNA]</scope>
    <source>
        <strain>race 4</strain>
        <strain evidence="2">Race 4</strain>
    </source>
</reference>
<organism evidence="2">
    <name type="scientific">Pseudomonas savastanoi pv. glycinea str. race 4</name>
    <dbReference type="NCBI Taxonomy" id="875330"/>
    <lineage>
        <taxon>Bacteria</taxon>
        <taxon>Pseudomonadati</taxon>
        <taxon>Pseudomonadota</taxon>
        <taxon>Gammaproteobacteria</taxon>
        <taxon>Pseudomonadales</taxon>
        <taxon>Pseudomonadaceae</taxon>
        <taxon>Pseudomonas</taxon>
    </lineage>
</organism>
<evidence type="ECO:0000313" key="2">
    <source>
        <dbReference type="EMBL" id="EGH06301.1"/>
    </source>
</evidence>
<proteinExistence type="predicted"/>
<dbReference type="AlphaFoldDB" id="F3BYQ1"/>